<dbReference type="AlphaFoldDB" id="A0A5C3L820"/>
<evidence type="ECO:0000256" key="2">
    <source>
        <dbReference type="ARBA" id="ARBA00007448"/>
    </source>
</evidence>
<keyword evidence="10" id="KW-0472">Membrane</keyword>
<dbReference type="Gene3D" id="3.40.50.300">
    <property type="entry name" value="P-loop containing nucleotide triphosphate hydrolases"/>
    <property type="match status" value="1"/>
</dbReference>
<evidence type="ECO:0000256" key="9">
    <source>
        <dbReference type="ARBA" id="ARBA00023128"/>
    </source>
</evidence>
<protein>
    <submittedName>
        <fullName evidence="15">P-loop containing nucleoside triphosphate hydrolase protein</fullName>
    </submittedName>
</protein>
<dbReference type="Pfam" id="PF08740">
    <property type="entry name" value="BCS1_N"/>
    <property type="match status" value="1"/>
</dbReference>
<proteinExistence type="inferred from homology"/>
<comment type="catalytic activity">
    <reaction evidence="11">
        <text>ATP + H2O = ADP + phosphate + H(+)</text>
        <dbReference type="Rhea" id="RHEA:13065"/>
        <dbReference type="ChEBI" id="CHEBI:15377"/>
        <dbReference type="ChEBI" id="CHEBI:15378"/>
        <dbReference type="ChEBI" id="CHEBI:30616"/>
        <dbReference type="ChEBI" id="CHEBI:43474"/>
        <dbReference type="ChEBI" id="CHEBI:456216"/>
    </reaction>
    <physiologicalReaction direction="left-to-right" evidence="11">
        <dbReference type="Rhea" id="RHEA:13066"/>
    </physiologicalReaction>
</comment>
<dbReference type="InterPro" id="IPR057495">
    <property type="entry name" value="AAA_lid_BCS1"/>
</dbReference>
<evidence type="ECO:0000256" key="4">
    <source>
        <dbReference type="ARBA" id="ARBA00022741"/>
    </source>
</evidence>
<feature type="compositionally biased region" description="Basic and acidic residues" evidence="12">
    <location>
        <begin position="460"/>
        <end position="475"/>
    </location>
</feature>
<keyword evidence="3" id="KW-0812">Transmembrane</keyword>
<name>A0A5C3L820_COPMA</name>
<dbReference type="InterPro" id="IPR014851">
    <property type="entry name" value="BCS1_N"/>
</dbReference>
<evidence type="ECO:0000256" key="1">
    <source>
        <dbReference type="ARBA" id="ARBA00004434"/>
    </source>
</evidence>
<evidence type="ECO:0000256" key="12">
    <source>
        <dbReference type="SAM" id="MobiDB-lite"/>
    </source>
</evidence>
<feature type="compositionally biased region" description="Gly residues" evidence="12">
    <location>
        <begin position="482"/>
        <end position="497"/>
    </location>
</feature>
<dbReference type="InterPro" id="IPR027417">
    <property type="entry name" value="P-loop_NTPase"/>
</dbReference>
<comment type="subcellular location">
    <subcellularLocation>
        <location evidence="1">Mitochondrion inner membrane</location>
        <topology evidence="1">Single-pass membrane protein</topology>
    </subcellularLocation>
</comment>
<feature type="domain" description="BCS1 N-terminal" evidence="14">
    <location>
        <begin position="29"/>
        <end position="214"/>
    </location>
</feature>
<reference evidence="15 16" key="1">
    <citation type="journal article" date="2019" name="Nat. Ecol. Evol.">
        <title>Megaphylogeny resolves global patterns of mushroom evolution.</title>
        <authorList>
            <person name="Varga T."/>
            <person name="Krizsan K."/>
            <person name="Foldi C."/>
            <person name="Dima B."/>
            <person name="Sanchez-Garcia M."/>
            <person name="Sanchez-Ramirez S."/>
            <person name="Szollosi G.J."/>
            <person name="Szarkandi J.G."/>
            <person name="Papp V."/>
            <person name="Albert L."/>
            <person name="Andreopoulos W."/>
            <person name="Angelini C."/>
            <person name="Antonin V."/>
            <person name="Barry K.W."/>
            <person name="Bougher N.L."/>
            <person name="Buchanan P."/>
            <person name="Buyck B."/>
            <person name="Bense V."/>
            <person name="Catcheside P."/>
            <person name="Chovatia M."/>
            <person name="Cooper J."/>
            <person name="Damon W."/>
            <person name="Desjardin D."/>
            <person name="Finy P."/>
            <person name="Geml J."/>
            <person name="Haridas S."/>
            <person name="Hughes K."/>
            <person name="Justo A."/>
            <person name="Karasinski D."/>
            <person name="Kautmanova I."/>
            <person name="Kiss B."/>
            <person name="Kocsube S."/>
            <person name="Kotiranta H."/>
            <person name="LaButti K.M."/>
            <person name="Lechner B.E."/>
            <person name="Liimatainen K."/>
            <person name="Lipzen A."/>
            <person name="Lukacs Z."/>
            <person name="Mihaltcheva S."/>
            <person name="Morgado L.N."/>
            <person name="Niskanen T."/>
            <person name="Noordeloos M.E."/>
            <person name="Ohm R.A."/>
            <person name="Ortiz-Santana B."/>
            <person name="Ovrebo C."/>
            <person name="Racz N."/>
            <person name="Riley R."/>
            <person name="Savchenko A."/>
            <person name="Shiryaev A."/>
            <person name="Soop K."/>
            <person name="Spirin V."/>
            <person name="Szebenyi C."/>
            <person name="Tomsovsky M."/>
            <person name="Tulloss R.E."/>
            <person name="Uehling J."/>
            <person name="Grigoriev I.V."/>
            <person name="Vagvolgyi C."/>
            <person name="Papp T."/>
            <person name="Martin F.M."/>
            <person name="Miettinen O."/>
            <person name="Hibbett D.S."/>
            <person name="Nagy L.G."/>
        </authorList>
    </citation>
    <scope>NUCLEOTIDE SEQUENCE [LARGE SCALE GENOMIC DNA]</scope>
    <source>
        <strain evidence="15 16">CBS 121175</strain>
    </source>
</reference>
<keyword evidence="5" id="KW-0999">Mitochondrion inner membrane</keyword>
<keyword evidence="16" id="KW-1185">Reference proteome</keyword>
<dbReference type="InterPro" id="IPR050747">
    <property type="entry name" value="Mitochondrial_chaperone_BCS1"/>
</dbReference>
<evidence type="ECO:0000256" key="5">
    <source>
        <dbReference type="ARBA" id="ARBA00022792"/>
    </source>
</evidence>
<feature type="region of interest" description="Disordered" evidence="12">
    <location>
        <begin position="460"/>
        <end position="552"/>
    </location>
</feature>
<evidence type="ECO:0000256" key="3">
    <source>
        <dbReference type="ARBA" id="ARBA00022692"/>
    </source>
</evidence>
<keyword evidence="7" id="KW-0067">ATP-binding</keyword>
<evidence type="ECO:0000313" key="16">
    <source>
        <dbReference type="Proteomes" id="UP000307440"/>
    </source>
</evidence>
<organism evidence="15 16">
    <name type="scientific">Coprinopsis marcescibilis</name>
    <name type="common">Agaric fungus</name>
    <name type="synonym">Psathyrella marcescibilis</name>
    <dbReference type="NCBI Taxonomy" id="230819"/>
    <lineage>
        <taxon>Eukaryota</taxon>
        <taxon>Fungi</taxon>
        <taxon>Dikarya</taxon>
        <taxon>Basidiomycota</taxon>
        <taxon>Agaricomycotina</taxon>
        <taxon>Agaricomycetes</taxon>
        <taxon>Agaricomycetidae</taxon>
        <taxon>Agaricales</taxon>
        <taxon>Agaricineae</taxon>
        <taxon>Psathyrellaceae</taxon>
        <taxon>Coprinopsis</taxon>
    </lineage>
</organism>
<keyword evidence="9" id="KW-0496">Mitochondrion</keyword>
<dbReference type="PANTHER" id="PTHR23070">
    <property type="entry name" value="BCS1 AAA-TYPE ATPASE"/>
    <property type="match status" value="1"/>
</dbReference>
<evidence type="ECO:0000256" key="7">
    <source>
        <dbReference type="ARBA" id="ARBA00022840"/>
    </source>
</evidence>
<dbReference type="InterPro" id="IPR003593">
    <property type="entry name" value="AAA+_ATPase"/>
</dbReference>
<dbReference type="SMART" id="SM01024">
    <property type="entry name" value="BCS1_N"/>
    <property type="match status" value="1"/>
</dbReference>
<dbReference type="GO" id="GO:0016887">
    <property type="term" value="F:ATP hydrolysis activity"/>
    <property type="evidence" value="ECO:0007669"/>
    <property type="project" value="InterPro"/>
</dbReference>
<evidence type="ECO:0000256" key="8">
    <source>
        <dbReference type="ARBA" id="ARBA00022989"/>
    </source>
</evidence>
<evidence type="ECO:0000256" key="6">
    <source>
        <dbReference type="ARBA" id="ARBA00022801"/>
    </source>
</evidence>
<keyword evidence="8" id="KW-1133">Transmembrane helix</keyword>
<keyword evidence="4" id="KW-0547">Nucleotide-binding</keyword>
<dbReference type="OrthoDB" id="10251412at2759"/>
<dbReference type="SUPFAM" id="SSF52540">
    <property type="entry name" value="P-loop containing nucleoside triphosphate hydrolases"/>
    <property type="match status" value="1"/>
</dbReference>
<dbReference type="STRING" id="230819.A0A5C3L820"/>
<evidence type="ECO:0000259" key="13">
    <source>
        <dbReference type="SMART" id="SM00382"/>
    </source>
</evidence>
<dbReference type="Proteomes" id="UP000307440">
    <property type="component" value="Unassembled WGS sequence"/>
</dbReference>
<feature type="compositionally biased region" description="Polar residues" evidence="12">
    <location>
        <begin position="513"/>
        <end position="525"/>
    </location>
</feature>
<sequence>MNAAPASAPGAMSLPGISGIFSNTLTRIMGFSFVASLFNRVEEPQGYLLDKYSITAQFTEGDPTYEWIVMFLTEENIWKRSRDFRINAKSSARRWGIKFGGEKERSAGGDHVDLVPTYELPHLFRWKGFWIETKRNTGVMMQPPFSGFSPGAITLTIYSLEVKVLQDFIEEARVRYIEHGRSSVILHSASQPNFGPGFVWNSVKRKLRRPLDSIILEEGVIESIVKDAKDFIEMEDWYIEAGIPHRRGYLLHGPPGTGKTSTIHALAGELGMEIFSLSLSAGFVDDAFLQQAASSIPKKAIFLIEDIDSPGYLGLQLMPLRRSSVTLSGLLNVIDGIGSEEGVLFFATTNHIDRLDPALLRPGRIDRKVQYNLTTARGAQALFSRFFPPSRTQLKGEPRSEKAKTHEEFRVARLGQLALEFSKCIPENEFTTAELQGYLLSCKTCPEDAVLGSSEWVGQELKERRERKTESDKKKGVSRLHGGLGTSGPEIGVGAGQPGDLPDVVAPGPPLATTPSLHGSASSVGVNPVIMTPPSTPPLGAKEPAKFAQLTL</sequence>
<dbReference type="GO" id="GO:0005524">
    <property type="term" value="F:ATP binding"/>
    <property type="evidence" value="ECO:0007669"/>
    <property type="project" value="UniProtKB-KW"/>
</dbReference>
<comment type="similarity">
    <text evidence="2">Belongs to the AAA ATPase family. BCS1 subfamily.</text>
</comment>
<gene>
    <name evidence="15" type="ORF">FA15DRAFT_652315</name>
</gene>
<evidence type="ECO:0000256" key="11">
    <source>
        <dbReference type="ARBA" id="ARBA00048778"/>
    </source>
</evidence>
<dbReference type="InterPro" id="IPR003959">
    <property type="entry name" value="ATPase_AAA_core"/>
</dbReference>
<evidence type="ECO:0000256" key="10">
    <source>
        <dbReference type="ARBA" id="ARBA00023136"/>
    </source>
</evidence>
<dbReference type="SMART" id="SM00382">
    <property type="entry name" value="AAA"/>
    <property type="match status" value="1"/>
</dbReference>
<accession>A0A5C3L820</accession>
<evidence type="ECO:0000313" key="15">
    <source>
        <dbReference type="EMBL" id="TFK29174.1"/>
    </source>
</evidence>
<dbReference type="EMBL" id="ML210151">
    <property type="protein sequence ID" value="TFK29174.1"/>
    <property type="molecule type" value="Genomic_DNA"/>
</dbReference>
<dbReference type="GO" id="GO:0005743">
    <property type="term" value="C:mitochondrial inner membrane"/>
    <property type="evidence" value="ECO:0007669"/>
    <property type="project" value="UniProtKB-SubCell"/>
</dbReference>
<keyword evidence="6 15" id="KW-0378">Hydrolase</keyword>
<dbReference type="Pfam" id="PF25426">
    <property type="entry name" value="AAA_lid_BCS1"/>
    <property type="match status" value="1"/>
</dbReference>
<evidence type="ECO:0000259" key="14">
    <source>
        <dbReference type="SMART" id="SM01024"/>
    </source>
</evidence>
<dbReference type="Pfam" id="PF00004">
    <property type="entry name" value="AAA"/>
    <property type="match status" value="1"/>
</dbReference>
<feature type="domain" description="AAA+ ATPase" evidence="13">
    <location>
        <begin position="245"/>
        <end position="375"/>
    </location>
</feature>